<keyword evidence="10" id="KW-0539">Nucleus</keyword>
<evidence type="ECO:0000256" key="11">
    <source>
        <dbReference type="ARBA" id="ARBA00031731"/>
    </source>
</evidence>
<evidence type="ECO:0000256" key="9">
    <source>
        <dbReference type="ARBA" id="ARBA00022833"/>
    </source>
</evidence>
<comment type="pathway">
    <text evidence="2">Protein modification; protein sumoylation.</text>
</comment>
<dbReference type="CDD" id="cd16651">
    <property type="entry name" value="SPL-RING_NSE2"/>
    <property type="match status" value="1"/>
</dbReference>
<dbReference type="PROSITE" id="PS51044">
    <property type="entry name" value="ZF_SP_RING"/>
    <property type="match status" value="1"/>
</dbReference>
<keyword evidence="16" id="KW-1185">Reference proteome</keyword>
<proteinExistence type="inferred from homology"/>
<gene>
    <name evidence="17" type="primary">LOC6903560</name>
</gene>
<evidence type="ECO:0000256" key="5">
    <source>
        <dbReference type="ARBA" id="ARBA00022679"/>
    </source>
</evidence>
<evidence type="ECO:0000313" key="17">
    <source>
        <dbReference type="RefSeq" id="XP_002132433.2"/>
    </source>
</evidence>
<evidence type="ECO:0000256" key="14">
    <source>
        <dbReference type="SAM" id="Coils"/>
    </source>
</evidence>
<dbReference type="GO" id="GO:0000724">
    <property type="term" value="P:double-strand break repair via homologous recombination"/>
    <property type="evidence" value="ECO:0007669"/>
    <property type="project" value="InterPro"/>
</dbReference>
<evidence type="ECO:0000256" key="7">
    <source>
        <dbReference type="ARBA" id="ARBA00022771"/>
    </source>
</evidence>
<dbReference type="FunCoup" id="A0A6I8UX32">
    <property type="interactions" value="2123"/>
</dbReference>
<dbReference type="GO" id="GO:0016925">
    <property type="term" value="P:protein sumoylation"/>
    <property type="evidence" value="ECO:0007669"/>
    <property type="project" value="UniProtKB-UniPathway"/>
</dbReference>
<dbReference type="GO" id="GO:0005634">
    <property type="term" value="C:nucleus"/>
    <property type="evidence" value="ECO:0007669"/>
    <property type="project" value="UniProtKB-SubCell"/>
</dbReference>
<evidence type="ECO:0000256" key="1">
    <source>
        <dbReference type="ARBA" id="ARBA00004123"/>
    </source>
</evidence>
<dbReference type="Proteomes" id="UP000001819">
    <property type="component" value="Chromosome 4"/>
</dbReference>
<dbReference type="InterPro" id="IPR026846">
    <property type="entry name" value="Nse2(Mms21)"/>
</dbReference>
<dbReference type="Pfam" id="PF11789">
    <property type="entry name" value="zf-Nse"/>
    <property type="match status" value="1"/>
</dbReference>
<keyword evidence="6" id="KW-0479">Metal-binding</keyword>
<dbReference type="GO" id="GO:0061665">
    <property type="term" value="F:SUMO ligase activity"/>
    <property type="evidence" value="ECO:0007669"/>
    <property type="project" value="TreeGrafter"/>
</dbReference>
<protein>
    <recommendedName>
        <fullName evidence="4">E3 SUMO-protein ligase NSE2</fullName>
    </recommendedName>
    <alternativeName>
        <fullName evidence="11">E3 SUMO-protein transferase NSE2</fullName>
    </alternativeName>
    <alternativeName>
        <fullName evidence="12">Non-structural maintenance of chromosomes element 2 homolog</fullName>
    </alternativeName>
</protein>
<dbReference type="GO" id="GO:0008270">
    <property type="term" value="F:zinc ion binding"/>
    <property type="evidence" value="ECO:0007669"/>
    <property type="project" value="UniProtKB-KW"/>
</dbReference>
<organism evidence="16 17">
    <name type="scientific">Drosophila pseudoobscura pseudoobscura</name>
    <name type="common">Fruit fly</name>
    <dbReference type="NCBI Taxonomy" id="46245"/>
    <lineage>
        <taxon>Eukaryota</taxon>
        <taxon>Metazoa</taxon>
        <taxon>Ecdysozoa</taxon>
        <taxon>Arthropoda</taxon>
        <taxon>Hexapoda</taxon>
        <taxon>Insecta</taxon>
        <taxon>Pterygota</taxon>
        <taxon>Neoptera</taxon>
        <taxon>Endopterygota</taxon>
        <taxon>Diptera</taxon>
        <taxon>Brachycera</taxon>
        <taxon>Muscomorpha</taxon>
        <taxon>Ephydroidea</taxon>
        <taxon>Drosophilidae</taxon>
        <taxon>Drosophila</taxon>
        <taxon>Sophophora</taxon>
    </lineage>
</organism>
<dbReference type="InterPro" id="IPR013083">
    <property type="entry name" value="Znf_RING/FYVE/PHD"/>
</dbReference>
<dbReference type="AlphaFoldDB" id="A0A6I8UX32"/>
<evidence type="ECO:0000256" key="3">
    <source>
        <dbReference type="ARBA" id="ARBA00008212"/>
    </source>
</evidence>
<keyword evidence="14" id="KW-0175">Coiled coil</keyword>
<sequence>MDFTKQMDDDLFMLIENTKFFKQMADALGDCDENGEIKRFLEESVRKRLQMGEKVVKIEQEYKNTCKAMDQAKGESASTEELLRKVDQLKKAAAKKSSNVKNKAKYKYFKREIESSAGPANGNAPTSDGDCYMSEVVQTGGDVFSLHDPWSMALMKDPVRNTMCGHIYDSGSVNAMIKDNLSIRCPVSGCANEHFIHPSHLVQDIETQEKLRRHLSEQKFGATSDSDDSDSD</sequence>
<dbReference type="UniPathway" id="UPA00886"/>
<dbReference type="PANTHER" id="PTHR21330">
    <property type="entry name" value="E3 SUMO-PROTEIN LIGASE NSE2"/>
    <property type="match status" value="1"/>
</dbReference>
<evidence type="ECO:0000256" key="12">
    <source>
        <dbReference type="ARBA" id="ARBA00032533"/>
    </source>
</evidence>
<evidence type="ECO:0000259" key="15">
    <source>
        <dbReference type="PROSITE" id="PS51044"/>
    </source>
</evidence>
<evidence type="ECO:0000256" key="2">
    <source>
        <dbReference type="ARBA" id="ARBA00004718"/>
    </source>
</evidence>
<accession>A0A6I8UX32</accession>
<dbReference type="PANTHER" id="PTHR21330:SF1">
    <property type="entry name" value="E3 SUMO-PROTEIN LIGASE NSE2"/>
    <property type="match status" value="1"/>
</dbReference>
<dbReference type="ExpressionAtlas" id="A0A6I8UX32">
    <property type="expression patterns" value="baseline"/>
</dbReference>
<feature type="domain" description="SP-RING-type" evidence="15">
    <location>
        <begin position="132"/>
        <end position="220"/>
    </location>
</feature>
<dbReference type="RefSeq" id="XP_002132433.2">
    <property type="nucleotide sequence ID" value="XM_002132397.3"/>
</dbReference>
<evidence type="ECO:0000256" key="13">
    <source>
        <dbReference type="PROSITE-ProRule" id="PRU00452"/>
    </source>
</evidence>
<evidence type="ECO:0000256" key="8">
    <source>
        <dbReference type="ARBA" id="ARBA00022786"/>
    </source>
</evidence>
<keyword evidence="5" id="KW-0808">Transferase</keyword>
<dbReference type="InParanoid" id="A0A6I8UX32"/>
<evidence type="ECO:0000313" key="16">
    <source>
        <dbReference type="Proteomes" id="UP000001819"/>
    </source>
</evidence>
<name>A0A6I8UX32_DROPS</name>
<evidence type="ECO:0000256" key="10">
    <source>
        <dbReference type="ARBA" id="ARBA00023242"/>
    </source>
</evidence>
<keyword evidence="7 13" id="KW-0863">Zinc-finger</keyword>
<dbReference type="Gene3D" id="3.30.40.10">
    <property type="entry name" value="Zinc/RING finger domain, C3HC4 (zinc finger)"/>
    <property type="match status" value="1"/>
</dbReference>
<comment type="subcellular location">
    <subcellularLocation>
        <location evidence="1">Nucleus</location>
    </subcellularLocation>
</comment>
<dbReference type="SUPFAM" id="SSF57850">
    <property type="entry name" value="RING/U-box"/>
    <property type="match status" value="1"/>
</dbReference>
<keyword evidence="8" id="KW-0833">Ubl conjugation pathway</keyword>
<dbReference type="GO" id="GO:0030915">
    <property type="term" value="C:Smc5-Smc6 complex"/>
    <property type="evidence" value="ECO:0007669"/>
    <property type="project" value="InterPro"/>
</dbReference>
<dbReference type="InterPro" id="IPR004181">
    <property type="entry name" value="Znf_MIZ"/>
</dbReference>
<dbReference type="KEGG" id="dpo:6903560"/>
<comment type="similarity">
    <text evidence="3">Belongs to the NSE2 family.</text>
</comment>
<evidence type="ECO:0000256" key="6">
    <source>
        <dbReference type="ARBA" id="ARBA00022723"/>
    </source>
</evidence>
<feature type="coiled-coil region" evidence="14">
    <location>
        <begin position="55"/>
        <end position="99"/>
    </location>
</feature>
<evidence type="ECO:0000256" key="4">
    <source>
        <dbReference type="ARBA" id="ARBA00020923"/>
    </source>
</evidence>
<keyword evidence="9" id="KW-0862">Zinc</keyword>
<reference evidence="17" key="1">
    <citation type="submission" date="2025-08" db="UniProtKB">
        <authorList>
            <consortium name="RefSeq"/>
        </authorList>
    </citation>
    <scope>IDENTIFICATION</scope>
    <source>
        <strain evidence="17">MV-25-SWS-2005</strain>
        <tissue evidence="17">Whole body</tissue>
    </source>
</reference>